<feature type="non-terminal residue" evidence="2">
    <location>
        <position position="156"/>
    </location>
</feature>
<evidence type="ECO:0000313" key="2">
    <source>
        <dbReference type="EMBL" id="KAK9869738.1"/>
    </source>
</evidence>
<evidence type="ECO:0000313" key="3">
    <source>
        <dbReference type="Proteomes" id="UP001431783"/>
    </source>
</evidence>
<name>A0AAW1TJK1_9CUCU</name>
<protein>
    <submittedName>
        <fullName evidence="2">Uncharacterized protein</fullName>
    </submittedName>
</protein>
<keyword evidence="3" id="KW-1185">Reference proteome</keyword>
<dbReference type="Proteomes" id="UP001431783">
    <property type="component" value="Unassembled WGS sequence"/>
</dbReference>
<reference evidence="2 3" key="1">
    <citation type="submission" date="2023-03" db="EMBL/GenBank/DDBJ databases">
        <title>Genome insight into feeding habits of ladybird beetles.</title>
        <authorList>
            <person name="Li H.-S."/>
            <person name="Huang Y.-H."/>
            <person name="Pang H."/>
        </authorList>
    </citation>
    <scope>NUCLEOTIDE SEQUENCE [LARGE SCALE GENOMIC DNA]</scope>
    <source>
        <strain evidence="2">SYSU_2023b</strain>
        <tissue evidence="2">Whole body</tissue>
    </source>
</reference>
<dbReference type="EMBL" id="JARQZJ010000001">
    <property type="protein sequence ID" value="KAK9869738.1"/>
    <property type="molecule type" value="Genomic_DNA"/>
</dbReference>
<organism evidence="2 3">
    <name type="scientific">Henosepilachna vigintioctopunctata</name>
    <dbReference type="NCBI Taxonomy" id="420089"/>
    <lineage>
        <taxon>Eukaryota</taxon>
        <taxon>Metazoa</taxon>
        <taxon>Ecdysozoa</taxon>
        <taxon>Arthropoda</taxon>
        <taxon>Hexapoda</taxon>
        <taxon>Insecta</taxon>
        <taxon>Pterygota</taxon>
        <taxon>Neoptera</taxon>
        <taxon>Endopterygota</taxon>
        <taxon>Coleoptera</taxon>
        <taxon>Polyphaga</taxon>
        <taxon>Cucujiformia</taxon>
        <taxon>Coccinelloidea</taxon>
        <taxon>Coccinellidae</taxon>
        <taxon>Epilachninae</taxon>
        <taxon>Epilachnini</taxon>
        <taxon>Henosepilachna</taxon>
    </lineage>
</organism>
<feature type="region of interest" description="Disordered" evidence="1">
    <location>
        <begin position="68"/>
        <end position="156"/>
    </location>
</feature>
<sequence length="156" mass="17077">MAAKNVESLVPALIHNFLSTVDKNFAKDFQKKFQFEKLSKTSPSLLDIVSHYVKTESHAKKLNLLVGNSKSNVEEKSKPTVQNGIVKHTKQSKTAESSSSEDESPKKSTNISKVSAKPVTPVKKAESSSDDSSDDEQQIPVKPVSKQVAPKSILKK</sequence>
<feature type="compositionally biased region" description="Acidic residues" evidence="1">
    <location>
        <begin position="128"/>
        <end position="137"/>
    </location>
</feature>
<comment type="caution">
    <text evidence="2">The sequence shown here is derived from an EMBL/GenBank/DDBJ whole genome shotgun (WGS) entry which is preliminary data.</text>
</comment>
<dbReference type="AlphaFoldDB" id="A0AAW1TJK1"/>
<accession>A0AAW1TJK1</accession>
<proteinExistence type="predicted"/>
<gene>
    <name evidence="2" type="ORF">WA026_003474</name>
</gene>
<evidence type="ECO:0000256" key="1">
    <source>
        <dbReference type="SAM" id="MobiDB-lite"/>
    </source>
</evidence>